<dbReference type="Gene3D" id="3.40.50.300">
    <property type="entry name" value="P-loop containing nucleotide triphosphate hydrolases"/>
    <property type="match status" value="1"/>
</dbReference>
<dbReference type="PANTHER" id="PTHR43134">
    <property type="entry name" value="SIGNAL RECOGNITION PARTICLE RECEPTOR SUBUNIT ALPHA"/>
    <property type="match status" value="1"/>
</dbReference>
<dbReference type="Gene3D" id="1.20.120.1380">
    <property type="entry name" value="Flagellar FlhF biosynthesis protein, N domain"/>
    <property type="match status" value="1"/>
</dbReference>
<keyword evidence="7" id="KW-1005">Bacterial flagellum biogenesis</keyword>
<evidence type="ECO:0000256" key="2">
    <source>
        <dbReference type="ARBA" id="ARBA00008531"/>
    </source>
</evidence>
<reference evidence="16 17" key="1">
    <citation type="submission" date="2020-11" db="EMBL/GenBank/DDBJ databases">
        <title>Treponema Peruensis nv. sp., first commensal Treponema isolated from human feces.</title>
        <authorList>
            <person name="Belkhou C."/>
            <person name="Raes J."/>
        </authorList>
    </citation>
    <scope>NUCLEOTIDE SEQUENCE [LARGE SCALE GENOMIC DNA]</scope>
    <source>
        <strain evidence="16 17">RCC2812</strain>
    </source>
</reference>
<organism evidence="16 17">
    <name type="scientific">Treponema peruense</name>
    <dbReference type="NCBI Taxonomy" id="2787628"/>
    <lineage>
        <taxon>Bacteria</taxon>
        <taxon>Pseudomonadati</taxon>
        <taxon>Spirochaetota</taxon>
        <taxon>Spirochaetia</taxon>
        <taxon>Spirochaetales</taxon>
        <taxon>Treponemataceae</taxon>
        <taxon>Treponema</taxon>
    </lineage>
</organism>
<evidence type="ECO:0000256" key="3">
    <source>
        <dbReference type="ARBA" id="ARBA00014919"/>
    </source>
</evidence>
<evidence type="ECO:0000256" key="9">
    <source>
        <dbReference type="ARBA" id="ARBA00023134"/>
    </source>
</evidence>
<dbReference type="GO" id="GO:0005047">
    <property type="term" value="F:signal recognition particle binding"/>
    <property type="evidence" value="ECO:0007669"/>
    <property type="project" value="TreeGrafter"/>
</dbReference>
<evidence type="ECO:0000313" key="16">
    <source>
        <dbReference type="EMBL" id="QPZ99980.1"/>
    </source>
</evidence>
<dbReference type="SMART" id="SM00382">
    <property type="entry name" value="AAA"/>
    <property type="match status" value="1"/>
</dbReference>
<keyword evidence="6" id="KW-0547">Nucleotide-binding</keyword>
<gene>
    <name evidence="16" type="ORF">IWA51_06745</name>
</gene>
<sequence length="433" mass="48832">MSSKSITPPGIIETVLGRTRDECIKKIFDKYGKNYTIDGMRTVLRKGFLGIQKDYVEIKYHAENLPELRSSPYGMSLSGQYANAYSAPQRSGSPSSADFMRSRAEILNNAPDTSNIQFKKLFNQIENMSKNLDSIKQATMSGEEHKNIKKIQDLLDDNGFTRTYIEKMCARLKNELSLDELDDFEKVQSLVVDWIGEGILIDRDNSRRTPKVIVIVGPTGVGKTTTVAKMAARIAVSSKNNSPDAVPPKIRMITIDTMRVAAVEQLSHWAEIIGVNVDQAESSSDLQTLYRNYSGNADYIFIDTSGYSPNDFENIARMRKILNVENMQETVYLAIVAGINARDLENIIRNYEGFNFKSVIITKCDETSTYGNVLSVLSEKNKSIAWITSGQEVLHTIERGNRIRFLRGLRGFNVDMDHLREKFGETTDDIENR</sequence>
<dbReference type="GO" id="GO:0044781">
    <property type="term" value="P:bacterial-type flagellum organization"/>
    <property type="evidence" value="ECO:0007669"/>
    <property type="project" value="UniProtKB-KW"/>
</dbReference>
<comment type="similarity">
    <text evidence="2">Belongs to the GTP-binding SRP family.</text>
</comment>
<evidence type="ECO:0000256" key="13">
    <source>
        <dbReference type="ARBA" id="ARBA00030866"/>
    </source>
</evidence>
<dbReference type="GO" id="GO:0005525">
    <property type="term" value="F:GTP binding"/>
    <property type="evidence" value="ECO:0007669"/>
    <property type="project" value="UniProtKB-KW"/>
</dbReference>
<evidence type="ECO:0000256" key="8">
    <source>
        <dbReference type="ARBA" id="ARBA00022927"/>
    </source>
</evidence>
<evidence type="ECO:0000256" key="7">
    <source>
        <dbReference type="ARBA" id="ARBA00022795"/>
    </source>
</evidence>
<dbReference type="PANTHER" id="PTHR43134:SF3">
    <property type="entry name" value="FLAGELLAR BIOSYNTHESIS PROTEIN FLHF"/>
    <property type="match status" value="1"/>
</dbReference>
<dbReference type="AlphaFoldDB" id="A0A7T3V403"/>
<evidence type="ECO:0000256" key="12">
    <source>
        <dbReference type="ARBA" id="ARBA00025337"/>
    </source>
</evidence>
<feature type="domain" description="AAA+ ATPase" evidence="14">
    <location>
        <begin position="209"/>
        <end position="409"/>
    </location>
</feature>
<dbReference type="GO" id="GO:0005886">
    <property type="term" value="C:plasma membrane"/>
    <property type="evidence" value="ECO:0007669"/>
    <property type="project" value="UniProtKB-SubCell"/>
</dbReference>
<proteinExistence type="inferred from homology"/>
<dbReference type="Pfam" id="PF00448">
    <property type="entry name" value="SRP54"/>
    <property type="match status" value="1"/>
</dbReference>
<dbReference type="InterPro" id="IPR003593">
    <property type="entry name" value="AAA+_ATPase"/>
</dbReference>
<evidence type="ECO:0000313" key="17">
    <source>
        <dbReference type="Proteomes" id="UP000595224"/>
    </source>
</evidence>
<dbReference type="InterPro" id="IPR000897">
    <property type="entry name" value="SRP54_GTPase_dom"/>
</dbReference>
<keyword evidence="17" id="KW-1185">Reference proteome</keyword>
<keyword evidence="10" id="KW-0472">Membrane</keyword>
<dbReference type="Proteomes" id="UP000595224">
    <property type="component" value="Chromosome"/>
</dbReference>
<comment type="function">
    <text evidence="12">Necessary for flagellar biosynthesis. May be involved in translocation of the flagellum.</text>
</comment>
<evidence type="ECO:0000256" key="6">
    <source>
        <dbReference type="ARBA" id="ARBA00022741"/>
    </source>
</evidence>
<dbReference type="FunFam" id="3.40.50.300:FF:000695">
    <property type="entry name" value="Flagellar biosynthesis regulator FlhF"/>
    <property type="match status" value="1"/>
</dbReference>
<keyword evidence="11" id="KW-1006">Bacterial flagellum protein export</keyword>
<evidence type="ECO:0000256" key="11">
    <source>
        <dbReference type="ARBA" id="ARBA00023225"/>
    </source>
</evidence>
<dbReference type="EMBL" id="CP064936">
    <property type="protein sequence ID" value="QPZ99980.1"/>
    <property type="molecule type" value="Genomic_DNA"/>
</dbReference>
<keyword evidence="5" id="KW-1003">Cell membrane</keyword>
<dbReference type="RefSeq" id="WP_198441871.1">
    <property type="nucleotide sequence ID" value="NZ_CBCSHE010000003.1"/>
</dbReference>
<dbReference type="SMART" id="SM00962">
    <property type="entry name" value="SRP54"/>
    <property type="match status" value="1"/>
</dbReference>
<evidence type="ECO:0000259" key="15">
    <source>
        <dbReference type="SMART" id="SM00962"/>
    </source>
</evidence>
<dbReference type="GO" id="GO:0015031">
    <property type="term" value="P:protein transport"/>
    <property type="evidence" value="ECO:0007669"/>
    <property type="project" value="UniProtKB-KW"/>
</dbReference>
<evidence type="ECO:0000256" key="5">
    <source>
        <dbReference type="ARBA" id="ARBA00022475"/>
    </source>
</evidence>
<dbReference type="GO" id="GO:0003924">
    <property type="term" value="F:GTPase activity"/>
    <property type="evidence" value="ECO:0007669"/>
    <property type="project" value="InterPro"/>
</dbReference>
<dbReference type="CDD" id="cd17873">
    <property type="entry name" value="FlhF"/>
    <property type="match status" value="1"/>
</dbReference>
<keyword evidence="9" id="KW-0342">GTP-binding</keyword>
<evidence type="ECO:0000256" key="4">
    <source>
        <dbReference type="ARBA" id="ARBA00022448"/>
    </source>
</evidence>
<accession>A0A7T3V403</accession>
<protein>
    <recommendedName>
        <fullName evidence="3">Flagellar biosynthesis protein FlhF</fullName>
    </recommendedName>
    <alternativeName>
        <fullName evidence="13">Flagella-associated GTP-binding protein</fullName>
    </alternativeName>
</protein>
<keyword evidence="8" id="KW-0653">Protein transport</keyword>
<comment type="subcellular location">
    <subcellularLocation>
        <location evidence="1">Cell membrane</location>
        <topology evidence="1">Peripheral membrane protein</topology>
        <orientation evidence="1">Cytoplasmic side</orientation>
    </subcellularLocation>
</comment>
<dbReference type="KEGG" id="tper:IWA51_06745"/>
<feature type="domain" description="SRP54-type proteins GTP-binding" evidence="15">
    <location>
        <begin position="210"/>
        <end position="411"/>
    </location>
</feature>
<dbReference type="GO" id="GO:0006614">
    <property type="term" value="P:SRP-dependent cotranslational protein targeting to membrane"/>
    <property type="evidence" value="ECO:0007669"/>
    <property type="project" value="InterPro"/>
</dbReference>
<dbReference type="SUPFAM" id="SSF52540">
    <property type="entry name" value="P-loop containing nucleoside triphosphate hydrolases"/>
    <property type="match status" value="2"/>
</dbReference>
<dbReference type="InterPro" id="IPR027417">
    <property type="entry name" value="P-loop_NTPase"/>
</dbReference>
<evidence type="ECO:0000256" key="10">
    <source>
        <dbReference type="ARBA" id="ARBA00023136"/>
    </source>
</evidence>
<evidence type="ECO:0000259" key="14">
    <source>
        <dbReference type="SMART" id="SM00382"/>
    </source>
</evidence>
<keyword evidence="4" id="KW-0813">Transport</keyword>
<evidence type="ECO:0000256" key="1">
    <source>
        <dbReference type="ARBA" id="ARBA00004413"/>
    </source>
</evidence>
<dbReference type="InterPro" id="IPR047040">
    <property type="entry name" value="FlhF__GTPase_dom"/>
</dbReference>
<name>A0A7T3V403_9SPIR</name>